<protein>
    <submittedName>
        <fullName evidence="3">Transcriptional regulator</fullName>
    </submittedName>
</protein>
<proteinExistence type="predicted"/>
<dbReference type="EMBL" id="UZAJ01013601">
    <property type="protein sequence ID" value="VDO67510.1"/>
    <property type="molecule type" value="Genomic_DNA"/>
</dbReference>
<gene>
    <name evidence="1" type="ORF">OFLC_LOCUS10311</name>
</gene>
<reference evidence="1 2" key="2">
    <citation type="submission" date="2018-11" db="EMBL/GenBank/DDBJ databases">
        <authorList>
            <consortium name="Pathogen Informatics"/>
        </authorList>
    </citation>
    <scope>NUCLEOTIDE SEQUENCE [LARGE SCALE GENOMIC DNA]</scope>
</reference>
<dbReference type="WBParaSite" id="OFLC_0001031101-mRNA-1">
    <property type="protein sequence ID" value="OFLC_0001031101-mRNA-1"/>
    <property type="gene ID" value="OFLC_0001031101"/>
</dbReference>
<dbReference type="AlphaFoldDB" id="A0A183HS50"/>
<evidence type="ECO:0000313" key="3">
    <source>
        <dbReference type="WBParaSite" id="OFLC_0001031101-mRNA-1"/>
    </source>
</evidence>
<name>A0A183HS50_9BILA</name>
<accession>A0A183HS50</accession>
<organism evidence="3">
    <name type="scientific">Onchocerca flexuosa</name>
    <dbReference type="NCBI Taxonomy" id="387005"/>
    <lineage>
        <taxon>Eukaryota</taxon>
        <taxon>Metazoa</taxon>
        <taxon>Ecdysozoa</taxon>
        <taxon>Nematoda</taxon>
        <taxon>Chromadorea</taxon>
        <taxon>Rhabditida</taxon>
        <taxon>Spirurina</taxon>
        <taxon>Spiruromorpha</taxon>
        <taxon>Filarioidea</taxon>
        <taxon>Onchocercidae</taxon>
        <taxon>Onchocerca</taxon>
    </lineage>
</organism>
<dbReference type="Proteomes" id="UP000267606">
    <property type="component" value="Unassembled WGS sequence"/>
</dbReference>
<evidence type="ECO:0000313" key="1">
    <source>
        <dbReference type="EMBL" id="VDO67510.1"/>
    </source>
</evidence>
<keyword evidence="2" id="KW-1185">Reference proteome</keyword>
<evidence type="ECO:0000313" key="2">
    <source>
        <dbReference type="Proteomes" id="UP000267606"/>
    </source>
</evidence>
<reference evidence="3" key="1">
    <citation type="submission" date="2016-06" db="UniProtKB">
        <authorList>
            <consortium name="WormBaseParasite"/>
        </authorList>
    </citation>
    <scope>IDENTIFICATION</scope>
</reference>
<sequence length="110" mass="12770">MEHHWSPVQAILFGSEKPFKRVCITRPCFVLMVTSEKDHLIIIERFVRDKNIPFVSEKSSMDGFIIPWTCFTSLDIKLNAFSIRDINKNKPISTYGPLNTRKVSLLEIMI</sequence>